<feature type="region of interest" description="SAW" evidence="3">
    <location>
        <begin position="399"/>
        <end position="475"/>
    </location>
</feature>
<keyword evidence="2" id="KW-0804">Transcription</keyword>
<evidence type="ECO:0000256" key="1">
    <source>
        <dbReference type="ARBA" id="ARBA00023015"/>
    </source>
</evidence>
<dbReference type="Pfam" id="PF03514">
    <property type="entry name" value="GRAS"/>
    <property type="match status" value="1"/>
</dbReference>
<evidence type="ECO:0000256" key="4">
    <source>
        <dbReference type="SAM" id="Coils"/>
    </source>
</evidence>
<proteinExistence type="inferred from homology"/>
<name>A0AAV1CIH3_OLDCO</name>
<dbReference type="InterPro" id="IPR005202">
    <property type="entry name" value="TF_GRAS"/>
</dbReference>
<dbReference type="EMBL" id="OX459119">
    <property type="protein sequence ID" value="CAI9095320.1"/>
    <property type="molecule type" value="Genomic_DNA"/>
</dbReference>
<organism evidence="5 6">
    <name type="scientific">Oldenlandia corymbosa var. corymbosa</name>
    <dbReference type="NCBI Taxonomy" id="529605"/>
    <lineage>
        <taxon>Eukaryota</taxon>
        <taxon>Viridiplantae</taxon>
        <taxon>Streptophyta</taxon>
        <taxon>Embryophyta</taxon>
        <taxon>Tracheophyta</taxon>
        <taxon>Spermatophyta</taxon>
        <taxon>Magnoliopsida</taxon>
        <taxon>eudicotyledons</taxon>
        <taxon>Gunneridae</taxon>
        <taxon>Pentapetalae</taxon>
        <taxon>asterids</taxon>
        <taxon>lamiids</taxon>
        <taxon>Gentianales</taxon>
        <taxon>Rubiaceae</taxon>
        <taxon>Rubioideae</taxon>
        <taxon>Spermacoceae</taxon>
        <taxon>Hedyotis-Oldenlandia complex</taxon>
        <taxon>Oldenlandia</taxon>
    </lineage>
</organism>
<accession>A0AAV1CIH3</accession>
<evidence type="ECO:0000256" key="2">
    <source>
        <dbReference type="ARBA" id="ARBA00023163"/>
    </source>
</evidence>
<keyword evidence="4" id="KW-0175">Coiled coil</keyword>
<dbReference type="Proteomes" id="UP001161247">
    <property type="component" value="Chromosome 2"/>
</dbReference>
<protein>
    <submittedName>
        <fullName evidence="5">OLC1v1031243C1</fullName>
    </submittedName>
</protein>
<comment type="similarity">
    <text evidence="3">Belongs to the GRAS family.</text>
</comment>
<feature type="coiled-coil region" evidence="4">
    <location>
        <begin position="53"/>
        <end position="80"/>
    </location>
</feature>
<dbReference type="PANTHER" id="PTHR31636">
    <property type="entry name" value="OSJNBA0084A10.13 PROTEIN-RELATED"/>
    <property type="match status" value="1"/>
</dbReference>
<evidence type="ECO:0000256" key="3">
    <source>
        <dbReference type="PROSITE-ProRule" id="PRU01191"/>
    </source>
</evidence>
<dbReference type="AlphaFoldDB" id="A0AAV1CIH3"/>
<sequence>MSNFHEEIHYNGNSFLPSTSLELLLKHCSTRVKRPRDEYHNDQTSNLPDQQRFQSTVQIMKQAKEQLRNLNSQNADVISSVFSFVEAQYALGYEISLEMALGILLQAAAEKIDNQQYVYGRKLLSLCRQFSSKDGISPTQRLTHYFVEALQEKTDRECGIALPSSEEIQQSQPMDEKLALLNLQPEILAGQQENPFSLVCQFMAVGSIRDGVGSAEKVHLIDFSIDNGSHWILIMQDFAGPGRRDFPLRLLKITAVGTCRWMMEETGQRLSAFAESINLAFRFDIVVSDLKDLRKDPFELEEDEVVAVHVATRFWTLLAWPNYLDSLIETIKSLKPCVMVVKEMEAGTNKNSFLERFDEALIYISGSFDIAKECMENHVLYRKLWEEFCSGKMIRNILTAEGVERIHRHEKIGFWRSLFGKFEIVETELSRPSLYRARLLLKRSARFSPFTIDKDGECFVLGWKGNPFLSISAWKFPEDHSQPA</sequence>
<dbReference type="PROSITE" id="PS50985">
    <property type="entry name" value="GRAS"/>
    <property type="match status" value="1"/>
</dbReference>
<evidence type="ECO:0000313" key="5">
    <source>
        <dbReference type="EMBL" id="CAI9095320.1"/>
    </source>
</evidence>
<evidence type="ECO:0000313" key="6">
    <source>
        <dbReference type="Proteomes" id="UP001161247"/>
    </source>
</evidence>
<comment type="caution">
    <text evidence="3">Lacks conserved residue(s) required for the propagation of feature annotation.</text>
</comment>
<keyword evidence="1" id="KW-0805">Transcription regulation</keyword>
<reference evidence="5" key="1">
    <citation type="submission" date="2023-03" db="EMBL/GenBank/DDBJ databases">
        <authorList>
            <person name="Julca I."/>
        </authorList>
    </citation>
    <scope>NUCLEOTIDE SEQUENCE</scope>
</reference>
<keyword evidence="6" id="KW-1185">Reference proteome</keyword>
<gene>
    <name evidence="5" type="ORF">OLC1_LOCUS6323</name>
</gene>